<keyword evidence="2 4" id="KW-0863">Zinc-finger</keyword>
<evidence type="ECO:0000313" key="8">
    <source>
        <dbReference type="Proteomes" id="UP000030763"/>
    </source>
</evidence>
<feature type="compositionally biased region" description="Polar residues" evidence="5">
    <location>
        <begin position="1"/>
        <end position="10"/>
    </location>
</feature>
<dbReference type="RefSeq" id="XP_013336140.1">
    <property type="nucleotide sequence ID" value="XM_013480686.1"/>
</dbReference>
<dbReference type="GeneID" id="25334414"/>
<feature type="compositionally biased region" description="Low complexity" evidence="5">
    <location>
        <begin position="108"/>
        <end position="121"/>
    </location>
</feature>
<evidence type="ECO:0000259" key="6">
    <source>
        <dbReference type="PROSITE" id="PS50103"/>
    </source>
</evidence>
<dbReference type="InterPro" id="IPR036855">
    <property type="entry name" value="Znf_CCCH_sf"/>
</dbReference>
<evidence type="ECO:0000256" key="3">
    <source>
        <dbReference type="ARBA" id="ARBA00022833"/>
    </source>
</evidence>
<reference evidence="7" key="1">
    <citation type="submission" date="2013-10" db="EMBL/GenBank/DDBJ databases">
        <title>Genomic analysis of the causative agents of coccidiosis in chickens.</title>
        <authorList>
            <person name="Reid A.J."/>
            <person name="Blake D."/>
            <person name="Billington K."/>
            <person name="Browne H."/>
            <person name="Dunn M."/>
            <person name="Hung S."/>
            <person name="Kawahara F."/>
            <person name="Miranda-Saavedra D."/>
            <person name="Mourier T."/>
            <person name="Nagra H."/>
            <person name="Otto T.D."/>
            <person name="Rawlings N."/>
            <person name="Sanchez A."/>
            <person name="Sanders M."/>
            <person name="Subramaniam C."/>
            <person name="Tay Y."/>
            <person name="Dear P."/>
            <person name="Doerig C."/>
            <person name="Gruber A."/>
            <person name="Parkinson J."/>
            <person name="Shirley M."/>
            <person name="Wan K.L."/>
            <person name="Berriman M."/>
            <person name="Tomley F."/>
            <person name="Pain A."/>
        </authorList>
    </citation>
    <scope>NUCLEOTIDE SEQUENCE [LARGE SCALE GENOMIC DNA]</scope>
    <source>
        <strain evidence="7">Weybridge</strain>
    </source>
</reference>
<dbReference type="EMBL" id="HG720457">
    <property type="protein sequence ID" value="CDJ59492.1"/>
    <property type="molecule type" value="Genomic_DNA"/>
</dbReference>
<sequence>MERHQQQPSAEASFPPRRPDGPSARDHLSHNSDAAPAGVLSYGASEKGVPSLRATLRHTVAYVDRASAVPYGQTPIGTFQRSVISPPSAFVQAPATQPLSGSSVGPRTNPTSTVTPTGVPVTLHFDPHRSSPFELSKFDRRDPYVHFYIPVDCPLARRCWDGVCPLAHTKLEKIFHPIVYKTQRCQMALADSGRCPYINKCAFFHTEEDRREAELRWKAWEAEWACWRQQIDELLRRHHKLEEDIRRKVEGIIKIRMPRSSPSDLLGGGALQKRDLVARPWLGSPTLEEHLLRHVSSSLWVCVA</sequence>
<dbReference type="OrthoDB" id="347319at2759"/>
<keyword evidence="8" id="KW-1185">Reference proteome</keyword>
<feature type="compositionally biased region" description="Polar residues" evidence="5">
    <location>
        <begin position="95"/>
        <end position="106"/>
    </location>
</feature>
<dbReference type="VEuPathDB" id="ToxoDB:EMWEY_00004280"/>
<feature type="compositionally biased region" description="Basic and acidic residues" evidence="5">
    <location>
        <begin position="17"/>
        <end position="30"/>
    </location>
</feature>
<reference evidence="7" key="2">
    <citation type="submission" date="2013-10" db="EMBL/GenBank/DDBJ databases">
        <authorList>
            <person name="Aslett M."/>
        </authorList>
    </citation>
    <scope>NUCLEOTIDE SEQUENCE [LARGE SCALE GENOMIC DNA]</scope>
    <source>
        <strain evidence="7">Weybridge</strain>
    </source>
</reference>
<dbReference type="PROSITE" id="PS50103">
    <property type="entry name" value="ZF_C3H1"/>
    <property type="match status" value="1"/>
</dbReference>
<evidence type="ECO:0000313" key="7">
    <source>
        <dbReference type="EMBL" id="CDJ59492.1"/>
    </source>
</evidence>
<dbReference type="InterPro" id="IPR000571">
    <property type="entry name" value="Znf_CCCH"/>
</dbReference>
<feature type="region of interest" description="Disordered" evidence="5">
    <location>
        <begin position="95"/>
        <end position="121"/>
    </location>
</feature>
<evidence type="ECO:0000256" key="2">
    <source>
        <dbReference type="ARBA" id="ARBA00022771"/>
    </source>
</evidence>
<dbReference type="Gene3D" id="4.10.1000.10">
    <property type="entry name" value="Zinc finger, CCCH-type"/>
    <property type="match status" value="1"/>
</dbReference>
<keyword evidence="1 4" id="KW-0479">Metal-binding</keyword>
<name>U6M5I7_EIMMA</name>
<keyword evidence="3 4" id="KW-0862">Zinc</keyword>
<dbReference type="Proteomes" id="UP000030763">
    <property type="component" value="Unassembled WGS sequence"/>
</dbReference>
<accession>U6M5I7</accession>
<dbReference type="AlphaFoldDB" id="U6M5I7"/>
<evidence type="ECO:0000256" key="1">
    <source>
        <dbReference type="ARBA" id="ARBA00022723"/>
    </source>
</evidence>
<evidence type="ECO:0000256" key="5">
    <source>
        <dbReference type="SAM" id="MobiDB-lite"/>
    </source>
</evidence>
<dbReference type="SUPFAM" id="SSF90229">
    <property type="entry name" value="CCCH zinc finger"/>
    <property type="match status" value="1"/>
</dbReference>
<feature type="region of interest" description="Disordered" evidence="5">
    <location>
        <begin position="1"/>
        <end position="38"/>
    </location>
</feature>
<feature type="zinc finger region" description="C3H1-type" evidence="4">
    <location>
        <begin position="180"/>
        <end position="208"/>
    </location>
</feature>
<proteinExistence type="predicted"/>
<feature type="domain" description="C3H1-type" evidence="6">
    <location>
        <begin position="180"/>
        <end position="208"/>
    </location>
</feature>
<protein>
    <recommendedName>
        <fullName evidence="6">C3H1-type domain-containing protein</fullName>
    </recommendedName>
</protein>
<organism evidence="7 8">
    <name type="scientific">Eimeria maxima</name>
    <name type="common">Coccidian parasite</name>
    <dbReference type="NCBI Taxonomy" id="5804"/>
    <lineage>
        <taxon>Eukaryota</taxon>
        <taxon>Sar</taxon>
        <taxon>Alveolata</taxon>
        <taxon>Apicomplexa</taxon>
        <taxon>Conoidasida</taxon>
        <taxon>Coccidia</taxon>
        <taxon>Eucoccidiorida</taxon>
        <taxon>Eimeriorina</taxon>
        <taxon>Eimeriidae</taxon>
        <taxon>Eimeria</taxon>
    </lineage>
</organism>
<evidence type="ECO:0000256" key="4">
    <source>
        <dbReference type="PROSITE-ProRule" id="PRU00723"/>
    </source>
</evidence>
<gene>
    <name evidence="7" type="ORF">EMWEY_00004280</name>
</gene>
<dbReference type="GO" id="GO:0008270">
    <property type="term" value="F:zinc ion binding"/>
    <property type="evidence" value="ECO:0007669"/>
    <property type="project" value="UniProtKB-KW"/>
</dbReference>